<dbReference type="InterPro" id="IPR010987">
    <property type="entry name" value="Glutathione-S-Trfase_C-like"/>
</dbReference>
<dbReference type="OrthoDB" id="9795329at2"/>
<dbReference type="InterPro" id="IPR004045">
    <property type="entry name" value="Glutathione_S-Trfase_N"/>
</dbReference>
<dbReference type="PANTHER" id="PTHR43968:SF6">
    <property type="entry name" value="GLUTATHIONE S-TRANSFERASE OMEGA"/>
    <property type="match status" value="1"/>
</dbReference>
<dbReference type="InterPro" id="IPR050983">
    <property type="entry name" value="GST_Omega/HSP26"/>
</dbReference>
<dbReference type="InterPro" id="IPR036249">
    <property type="entry name" value="Thioredoxin-like_sf"/>
</dbReference>
<dbReference type="AlphaFoldDB" id="A0A4R4D829"/>
<organism evidence="3 4">
    <name type="scientific">Roseicella aquatilis</name>
    <dbReference type="NCBI Taxonomy" id="2527868"/>
    <lineage>
        <taxon>Bacteria</taxon>
        <taxon>Pseudomonadati</taxon>
        <taxon>Pseudomonadota</taxon>
        <taxon>Alphaproteobacteria</taxon>
        <taxon>Acetobacterales</taxon>
        <taxon>Roseomonadaceae</taxon>
        <taxon>Roseicella</taxon>
    </lineage>
</organism>
<dbReference type="CDD" id="cd03205">
    <property type="entry name" value="GST_C_6"/>
    <property type="match status" value="1"/>
</dbReference>
<evidence type="ECO:0000259" key="2">
    <source>
        <dbReference type="PROSITE" id="PS50405"/>
    </source>
</evidence>
<evidence type="ECO:0000313" key="4">
    <source>
        <dbReference type="Proteomes" id="UP000295023"/>
    </source>
</evidence>
<gene>
    <name evidence="3" type="ORF">EXY23_19695</name>
</gene>
<keyword evidence="3" id="KW-0808">Transferase</keyword>
<comment type="caution">
    <text evidence="3">The sequence shown here is derived from an EMBL/GenBank/DDBJ whole genome shotgun (WGS) entry which is preliminary data.</text>
</comment>
<dbReference type="SUPFAM" id="SSF47616">
    <property type="entry name" value="GST C-terminal domain-like"/>
    <property type="match status" value="1"/>
</dbReference>
<dbReference type="Proteomes" id="UP000295023">
    <property type="component" value="Unassembled WGS sequence"/>
</dbReference>
<feature type="domain" description="GST C-terminal" evidence="2">
    <location>
        <begin position="92"/>
        <end position="200"/>
    </location>
</feature>
<feature type="domain" description="GST N-terminal" evidence="1">
    <location>
        <begin position="1"/>
        <end position="80"/>
    </location>
</feature>
<accession>A0A4R4D829</accession>
<evidence type="ECO:0000259" key="1">
    <source>
        <dbReference type="PROSITE" id="PS50404"/>
    </source>
</evidence>
<dbReference type="Pfam" id="PF13410">
    <property type="entry name" value="GST_C_2"/>
    <property type="match status" value="1"/>
</dbReference>
<dbReference type="Pfam" id="PF13409">
    <property type="entry name" value="GST_N_2"/>
    <property type="match status" value="1"/>
</dbReference>
<dbReference type="Gene3D" id="3.40.30.10">
    <property type="entry name" value="Glutaredoxin"/>
    <property type="match status" value="1"/>
</dbReference>
<dbReference type="RefSeq" id="WP_132293474.1">
    <property type="nucleotide sequence ID" value="NZ_SKBM01000022.1"/>
</dbReference>
<keyword evidence="4" id="KW-1185">Reference proteome</keyword>
<dbReference type="InterPro" id="IPR036282">
    <property type="entry name" value="Glutathione-S-Trfase_C_sf"/>
</dbReference>
<dbReference type="GO" id="GO:0005737">
    <property type="term" value="C:cytoplasm"/>
    <property type="evidence" value="ECO:0007669"/>
    <property type="project" value="TreeGrafter"/>
</dbReference>
<dbReference type="PANTHER" id="PTHR43968">
    <property type="match status" value="1"/>
</dbReference>
<evidence type="ECO:0000313" key="3">
    <source>
        <dbReference type="EMBL" id="TCZ56616.1"/>
    </source>
</evidence>
<proteinExistence type="predicted"/>
<protein>
    <submittedName>
        <fullName evidence="3">Glutathione S-transferase</fullName>
    </submittedName>
</protein>
<name>A0A4R4D829_9PROT</name>
<dbReference type="PROSITE" id="PS50405">
    <property type="entry name" value="GST_CTER"/>
    <property type="match status" value="1"/>
</dbReference>
<dbReference type="GO" id="GO:0016740">
    <property type="term" value="F:transferase activity"/>
    <property type="evidence" value="ECO:0007669"/>
    <property type="project" value="UniProtKB-KW"/>
</dbReference>
<dbReference type="EMBL" id="SKBM01000022">
    <property type="protein sequence ID" value="TCZ56616.1"/>
    <property type="molecule type" value="Genomic_DNA"/>
</dbReference>
<dbReference type="SUPFAM" id="SSF52833">
    <property type="entry name" value="Thioredoxin-like"/>
    <property type="match status" value="1"/>
</dbReference>
<dbReference type="PROSITE" id="PS50404">
    <property type="entry name" value="GST_NTER"/>
    <property type="match status" value="1"/>
</dbReference>
<reference evidence="3 4" key="1">
    <citation type="submission" date="2019-03" db="EMBL/GenBank/DDBJ databases">
        <title>Paracraurococcus aquatilis NE82 genome sequence.</title>
        <authorList>
            <person name="Zhao Y."/>
            <person name="Du Z."/>
        </authorList>
    </citation>
    <scope>NUCLEOTIDE SEQUENCE [LARGE SCALE GENOMIC DNA]</scope>
    <source>
        <strain evidence="3 4">NE82</strain>
    </source>
</reference>
<dbReference type="Gene3D" id="1.20.1050.10">
    <property type="match status" value="1"/>
</dbReference>
<sequence length="200" mass="21602">MKIFFAAASPFVRKAVVCAAELGIPLERIPAAPHPINRDPGVVAQNPLGKIPTAVADDGTVLYDSRVVCEYLDARAGGGRLFPPPGPARWRALTEQALADGLMDAGILLRYEALTRSPEQQSEAWKAGQREKVVSALDVLEGMAAGFGDRLDIGTISIGCALGWLDFRFADLGWRNGRPALAAWFERFEQRPSMAESKPA</sequence>